<proteinExistence type="predicted"/>
<protein>
    <submittedName>
        <fullName evidence="1">Uncharacterized protein</fullName>
    </submittedName>
</protein>
<dbReference type="EMBL" id="FR695874">
    <property type="protein sequence ID" value="CBX30345.1"/>
    <property type="molecule type" value="Genomic_DNA"/>
</dbReference>
<accession>E1YI76</accession>
<dbReference type="AlphaFoldDB" id="E1YI76"/>
<organism evidence="1">
    <name type="scientific">uncultured Desulfobacterium sp</name>
    <dbReference type="NCBI Taxonomy" id="201089"/>
    <lineage>
        <taxon>Bacteria</taxon>
        <taxon>Pseudomonadati</taxon>
        <taxon>Thermodesulfobacteriota</taxon>
        <taxon>Desulfobacteria</taxon>
        <taxon>Desulfobacterales</taxon>
        <taxon>Desulfobacteriaceae</taxon>
        <taxon>Desulfobacterium</taxon>
        <taxon>environmental samples</taxon>
    </lineage>
</organism>
<sequence length="39" mass="4501">MPVKKLAGYFYFTNITGLTGFFNHYLCNTPYKTPVPISR</sequence>
<name>E1YI76_9BACT</name>
<reference evidence="1" key="1">
    <citation type="journal article" date="2011" name="Environ. Microbiol.">
        <title>Genomic insights into the metabolic potential of the polycyclic aromatic hydrocarbon degrading sulfate-reducing Deltaproteobacterium N47.</title>
        <authorList>
            <person name="Bergmann F."/>
            <person name="Selesi D."/>
            <person name="Weinmaier T."/>
            <person name="Tischler P."/>
            <person name="Rattei T."/>
            <person name="Meckenstock R.U."/>
        </authorList>
    </citation>
    <scope>NUCLEOTIDE SEQUENCE</scope>
</reference>
<evidence type="ECO:0000313" key="1">
    <source>
        <dbReference type="EMBL" id="CBX30345.1"/>
    </source>
</evidence>
<gene>
    <name evidence="1" type="ORF">N47_D31540</name>
</gene>